<dbReference type="InterPro" id="IPR000683">
    <property type="entry name" value="Gfo/Idh/MocA-like_OxRdtase_N"/>
</dbReference>
<feature type="domain" description="Gfo/Idh/MocA-like oxidoreductase N-terminal" evidence="4">
    <location>
        <begin position="12"/>
        <end position="131"/>
    </location>
</feature>
<dbReference type="Proteomes" id="UP000575985">
    <property type="component" value="Unassembled WGS sequence"/>
</dbReference>
<comment type="caution">
    <text evidence="6">The sequence shown here is derived from an EMBL/GenBank/DDBJ whole genome shotgun (WGS) entry which is preliminary data.</text>
</comment>
<evidence type="ECO:0000256" key="1">
    <source>
        <dbReference type="ARBA" id="ARBA00010928"/>
    </source>
</evidence>
<feature type="region of interest" description="Disordered" evidence="3">
    <location>
        <begin position="269"/>
        <end position="302"/>
    </location>
</feature>
<dbReference type="SUPFAM" id="SSF51735">
    <property type="entry name" value="NAD(P)-binding Rossmann-fold domains"/>
    <property type="match status" value="1"/>
</dbReference>
<accession>A0A853BU56</accession>
<evidence type="ECO:0000256" key="2">
    <source>
        <dbReference type="ARBA" id="ARBA00023002"/>
    </source>
</evidence>
<dbReference type="Pfam" id="PF02894">
    <property type="entry name" value="GFO_IDH_MocA_C"/>
    <property type="match status" value="1"/>
</dbReference>
<dbReference type="GO" id="GO:0016491">
    <property type="term" value="F:oxidoreductase activity"/>
    <property type="evidence" value="ECO:0007669"/>
    <property type="project" value="UniProtKB-KW"/>
</dbReference>
<protein>
    <submittedName>
        <fullName evidence="6">Putative dehydrogenase</fullName>
    </submittedName>
</protein>
<organism evidence="6 7">
    <name type="scientific">Streptomonospora nanhaiensis</name>
    <dbReference type="NCBI Taxonomy" id="1323731"/>
    <lineage>
        <taxon>Bacteria</taxon>
        <taxon>Bacillati</taxon>
        <taxon>Actinomycetota</taxon>
        <taxon>Actinomycetes</taxon>
        <taxon>Streptosporangiales</taxon>
        <taxon>Nocardiopsidaceae</taxon>
        <taxon>Streptomonospora</taxon>
    </lineage>
</organism>
<keyword evidence="7" id="KW-1185">Reference proteome</keyword>
<evidence type="ECO:0000259" key="4">
    <source>
        <dbReference type="Pfam" id="PF01408"/>
    </source>
</evidence>
<evidence type="ECO:0000256" key="3">
    <source>
        <dbReference type="SAM" id="MobiDB-lite"/>
    </source>
</evidence>
<evidence type="ECO:0000313" key="6">
    <source>
        <dbReference type="EMBL" id="NYI98031.1"/>
    </source>
</evidence>
<comment type="similarity">
    <text evidence="1">Belongs to the Gfo/Idh/MocA family.</text>
</comment>
<evidence type="ECO:0000313" key="7">
    <source>
        <dbReference type="Proteomes" id="UP000575985"/>
    </source>
</evidence>
<sequence length="364" mass="39423">MTSAHDAERELHVAVIGYGKGGEVFHAPLIDTTPGLRLSAVVTGNPERQAAVRSRYPHTEVVGSAEELWRRGGDIDIAVVTTPNETHVPLARAALEAGFAVVVDKPFALRAADARELVALAERLGRVLTVYQNRRWDSDFLTLWKLIDEGALGRVHRFESRFERWRPEAKGTWRDSGDPDTGAGILYDLGPHLIDQAVNLFGPVEAVYAELDARRGAPADDDSFLALTHAGGVRSHLWMSAVAARLGPRFRVLGDRAAFTIHGLDGQEDRLGRGERPDAPDWGVEPEAAWGRVGTDDDPRPVPSERGAYPAFYAAVRDAVGEGEPVPVEPHEVVHGLEVIEAARHSARTGQVVRVGAAPGSPSN</sequence>
<dbReference type="SUPFAM" id="SSF55347">
    <property type="entry name" value="Glyceraldehyde-3-phosphate dehydrogenase-like, C-terminal domain"/>
    <property type="match status" value="1"/>
</dbReference>
<reference evidence="6 7" key="1">
    <citation type="submission" date="2020-07" db="EMBL/GenBank/DDBJ databases">
        <title>Sequencing the genomes of 1000 actinobacteria strains.</title>
        <authorList>
            <person name="Klenk H.-P."/>
        </authorList>
    </citation>
    <scope>NUCLEOTIDE SEQUENCE [LARGE SCALE GENOMIC DNA]</scope>
    <source>
        <strain evidence="6 7">DSM 45927</strain>
    </source>
</reference>
<feature type="domain" description="Gfo/Idh/MocA-like oxidoreductase C-terminal" evidence="5">
    <location>
        <begin position="145"/>
        <end position="354"/>
    </location>
</feature>
<keyword evidence="2" id="KW-0560">Oxidoreductase</keyword>
<gene>
    <name evidence="6" type="ORF">HNR12_004308</name>
</gene>
<name>A0A853BU56_9ACTN</name>
<proteinExistence type="inferred from homology"/>
<feature type="compositionally biased region" description="Basic and acidic residues" evidence="3">
    <location>
        <begin position="269"/>
        <end position="279"/>
    </location>
</feature>
<dbReference type="RefSeq" id="WP_179769257.1">
    <property type="nucleotide sequence ID" value="NZ_JACCFO010000001.1"/>
</dbReference>
<dbReference type="Gene3D" id="3.40.50.720">
    <property type="entry name" value="NAD(P)-binding Rossmann-like Domain"/>
    <property type="match status" value="1"/>
</dbReference>
<dbReference type="PANTHER" id="PTHR43708:SF5">
    <property type="entry name" value="CONSERVED EXPRESSED OXIDOREDUCTASE (EUROFUNG)-RELATED"/>
    <property type="match status" value="1"/>
</dbReference>
<dbReference type="InterPro" id="IPR051317">
    <property type="entry name" value="Gfo/Idh/MocA_oxidoreduct"/>
</dbReference>
<dbReference type="GO" id="GO:0000166">
    <property type="term" value="F:nucleotide binding"/>
    <property type="evidence" value="ECO:0007669"/>
    <property type="project" value="InterPro"/>
</dbReference>
<dbReference type="InterPro" id="IPR004104">
    <property type="entry name" value="Gfo/Idh/MocA-like_OxRdtase_C"/>
</dbReference>
<dbReference type="Gene3D" id="3.30.360.10">
    <property type="entry name" value="Dihydrodipicolinate Reductase, domain 2"/>
    <property type="match status" value="1"/>
</dbReference>
<dbReference type="PANTHER" id="PTHR43708">
    <property type="entry name" value="CONSERVED EXPRESSED OXIDOREDUCTASE (EUROFUNG)"/>
    <property type="match status" value="1"/>
</dbReference>
<evidence type="ECO:0000259" key="5">
    <source>
        <dbReference type="Pfam" id="PF02894"/>
    </source>
</evidence>
<dbReference type="Pfam" id="PF01408">
    <property type="entry name" value="GFO_IDH_MocA"/>
    <property type="match status" value="1"/>
</dbReference>
<dbReference type="InterPro" id="IPR036291">
    <property type="entry name" value="NAD(P)-bd_dom_sf"/>
</dbReference>
<dbReference type="AlphaFoldDB" id="A0A853BU56"/>
<dbReference type="EMBL" id="JACCFO010000001">
    <property type="protein sequence ID" value="NYI98031.1"/>
    <property type="molecule type" value="Genomic_DNA"/>
</dbReference>